<organism evidence="3 4">
    <name type="scientific">Leersia perrieri</name>
    <dbReference type="NCBI Taxonomy" id="77586"/>
    <lineage>
        <taxon>Eukaryota</taxon>
        <taxon>Viridiplantae</taxon>
        <taxon>Streptophyta</taxon>
        <taxon>Embryophyta</taxon>
        <taxon>Tracheophyta</taxon>
        <taxon>Spermatophyta</taxon>
        <taxon>Magnoliopsida</taxon>
        <taxon>Liliopsida</taxon>
        <taxon>Poales</taxon>
        <taxon>Poaceae</taxon>
        <taxon>BOP clade</taxon>
        <taxon>Oryzoideae</taxon>
        <taxon>Oryzeae</taxon>
        <taxon>Oryzinae</taxon>
        <taxon>Leersia</taxon>
    </lineage>
</organism>
<dbReference type="EnsemblPlants" id="LPERR06G01880.4">
    <property type="protein sequence ID" value="LPERR06G01880.4"/>
    <property type="gene ID" value="LPERR06G01880"/>
</dbReference>
<evidence type="ECO:0000259" key="2">
    <source>
        <dbReference type="Pfam" id="PF12274"/>
    </source>
</evidence>
<accession>A0A0D9WLG5</accession>
<protein>
    <recommendedName>
        <fullName evidence="2">DUF3615 domain-containing protein</fullName>
    </recommendedName>
</protein>
<dbReference type="AlphaFoldDB" id="A0A0D9WLG5"/>
<feature type="domain" description="DUF3615" evidence="2">
    <location>
        <begin position="171"/>
        <end position="273"/>
    </location>
</feature>
<evidence type="ECO:0000313" key="3">
    <source>
        <dbReference type="EnsemblPlants" id="LPERR06G01880.4"/>
    </source>
</evidence>
<evidence type="ECO:0000313" key="4">
    <source>
        <dbReference type="Proteomes" id="UP000032180"/>
    </source>
</evidence>
<reference evidence="4" key="2">
    <citation type="submission" date="2013-12" db="EMBL/GenBank/DDBJ databases">
        <authorList>
            <person name="Yu Y."/>
            <person name="Lee S."/>
            <person name="de Baynast K."/>
            <person name="Wissotski M."/>
            <person name="Liu L."/>
            <person name="Talag J."/>
            <person name="Goicoechea J."/>
            <person name="Angelova A."/>
            <person name="Jetty R."/>
            <person name="Kudrna D."/>
            <person name="Golser W."/>
            <person name="Rivera L."/>
            <person name="Zhang J."/>
            <person name="Wing R."/>
        </authorList>
    </citation>
    <scope>NUCLEOTIDE SEQUENCE</scope>
</reference>
<dbReference type="PANTHER" id="PTHR33326:SF44">
    <property type="entry name" value="OS10G0494950 PROTEIN"/>
    <property type="match status" value="1"/>
</dbReference>
<dbReference type="Gramene" id="LPERR06G01880.4">
    <property type="protein sequence ID" value="LPERR06G01880.4"/>
    <property type="gene ID" value="LPERR06G01880"/>
</dbReference>
<keyword evidence="4" id="KW-1185">Reference proteome</keyword>
<dbReference type="Pfam" id="PF12274">
    <property type="entry name" value="DUF3615"/>
    <property type="match status" value="1"/>
</dbReference>
<dbReference type="InterPro" id="IPR022059">
    <property type="entry name" value="DUF3615"/>
</dbReference>
<dbReference type="PANTHER" id="PTHR33326">
    <property type="entry name" value="OS05G0543800 PROTEIN"/>
    <property type="match status" value="1"/>
</dbReference>
<name>A0A0D9WLG5_9ORYZ</name>
<reference evidence="3" key="3">
    <citation type="submission" date="2015-04" db="UniProtKB">
        <authorList>
            <consortium name="EnsemblPlants"/>
        </authorList>
    </citation>
    <scope>IDENTIFICATION</scope>
</reference>
<proteinExistence type="predicted"/>
<feature type="region of interest" description="Disordered" evidence="1">
    <location>
        <begin position="30"/>
        <end position="50"/>
    </location>
</feature>
<evidence type="ECO:0000256" key="1">
    <source>
        <dbReference type="SAM" id="MobiDB-lite"/>
    </source>
</evidence>
<reference evidence="3 4" key="1">
    <citation type="submission" date="2012-08" db="EMBL/GenBank/DDBJ databases">
        <title>Oryza genome evolution.</title>
        <authorList>
            <person name="Wing R.A."/>
        </authorList>
    </citation>
    <scope>NUCLEOTIDE SEQUENCE</scope>
</reference>
<sequence>MEEHRGLVNAAESSSAQVLRETDASFSKGLLSNTSSKEPITSHTSSSPQTVQCKETYTSAQSQCCSWSSPESTILFRRPPEWYLKFYIRMDRGGCFHIYPDVGGGPFQSLSEADDAITQHLRGLRVPSMGEELDRLPLMERMIRQTMYWPDGKRKHSKSGGYKKDDHPLIQALVEKYNDDHNLLGDSAYEVKELLQLGTVYEDHRWYYHINFTAKLKGAYKSGCATDNLFFAEISHMQGEQEWVVSCCCIIKSNANGRCNGCINDGRSGLKHPNNTDAYSGGHLDGRLPFGLDGSCSNNDDLDPEAEEAMLRSTFKDIDVPGYLEKLFT</sequence>
<dbReference type="Proteomes" id="UP000032180">
    <property type="component" value="Chromosome 6"/>
</dbReference>
<dbReference type="HOGENOM" id="CLU_030684_0_2_1"/>